<accession>A0A3S3S9K1</accession>
<reference evidence="10 11" key="1">
    <citation type="submission" date="2019-01" db="EMBL/GenBank/DDBJ databases">
        <title>The draft genome of Rhizobium sp. 24NR.</title>
        <authorList>
            <person name="Liu L."/>
            <person name="Liang L."/>
            <person name="Shi S."/>
            <person name="Xu L."/>
            <person name="Wang X."/>
            <person name="Li L."/>
            <person name="Zhang X."/>
        </authorList>
    </citation>
    <scope>NUCLEOTIDE SEQUENCE [LARGE SCALE GENOMIC DNA]</scope>
    <source>
        <strain evidence="10 11">24NR</strain>
    </source>
</reference>
<dbReference type="PANTHER" id="PTHR30460">
    <property type="entry name" value="MODERATE CONDUCTANCE MECHANOSENSITIVE CHANNEL YBIO"/>
    <property type="match status" value="1"/>
</dbReference>
<dbReference type="Pfam" id="PF00924">
    <property type="entry name" value="MS_channel_2nd"/>
    <property type="match status" value="1"/>
</dbReference>
<feature type="transmembrane region" description="Helical" evidence="7">
    <location>
        <begin position="386"/>
        <end position="413"/>
    </location>
</feature>
<comment type="similarity">
    <text evidence="2">Belongs to the MscS (TC 1.A.23) family.</text>
</comment>
<evidence type="ECO:0000256" key="3">
    <source>
        <dbReference type="ARBA" id="ARBA00022475"/>
    </source>
</evidence>
<dbReference type="Gene3D" id="3.30.70.100">
    <property type="match status" value="1"/>
</dbReference>
<organism evidence="10 11">
    <name type="scientific">Neorhizobium lilium</name>
    <dbReference type="NCBI Taxonomy" id="2503024"/>
    <lineage>
        <taxon>Bacteria</taxon>
        <taxon>Pseudomonadati</taxon>
        <taxon>Pseudomonadota</taxon>
        <taxon>Alphaproteobacteria</taxon>
        <taxon>Hyphomicrobiales</taxon>
        <taxon>Rhizobiaceae</taxon>
        <taxon>Rhizobium/Agrobacterium group</taxon>
        <taxon>Neorhizobium</taxon>
    </lineage>
</organism>
<dbReference type="Proteomes" id="UP000287687">
    <property type="component" value="Unassembled WGS sequence"/>
</dbReference>
<dbReference type="RefSeq" id="WP_128445389.1">
    <property type="nucleotide sequence ID" value="NZ_SBIP01000006.1"/>
</dbReference>
<dbReference type="AlphaFoldDB" id="A0A3S3S9K1"/>
<evidence type="ECO:0000313" key="10">
    <source>
        <dbReference type="EMBL" id="RWX74728.1"/>
    </source>
</evidence>
<dbReference type="Pfam" id="PF21088">
    <property type="entry name" value="MS_channel_1st"/>
    <property type="match status" value="1"/>
</dbReference>
<evidence type="ECO:0000256" key="5">
    <source>
        <dbReference type="ARBA" id="ARBA00022989"/>
    </source>
</evidence>
<evidence type="ECO:0000259" key="9">
    <source>
        <dbReference type="Pfam" id="PF21088"/>
    </source>
</evidence>
<dbReference type="InterPro" id="IPR010920">
    <property type="entry name" value="LSM_dom_sf"/>
</dbReference>
<evidence type="ECO:0000256" key="7">
    <source>
        <dbReference type="SAM" id="Phobius"/>
    </source>
</evidence>
<gene>
    <name evidence="10" type="ORF">EPK99_22725</name>
</gene>
<comment type="subcellular location">
    <subcellularLocation>
        <location evidence="1">Cell membrane</location>
        <topology evidence="1">Multi-pass membrane protein</topology>
    </subcellularLocation>
</comment>
<feature type="transmembrane region" description="Helical" evidence="7">
    <location>
        <begin position="283"/>
        <end position="305"/>
    </location>
</feature>
<dbReference type="InterPro" id="IPR006685">
    <property type="entry name" value="MscS_channel_2nd"/>
</dbReference>
<feature type="transmembrane region" description="Helical" evidence="7">
    <location>
        <begin position="165"/>
        <end position="185"/>
    </location>
</feature>
<keyword evidence="6 7" id="KW-0472">Membrane</keyword>
<dbReference type="InterPro" id="IPR023408">
    <property type="entry name" value="MscS_beta-dom_sf"/>
</dbReference>
<evidence type="ECO:0000259" key="8">
    <source>
        <dbReference type="Pfam" id="PF00924"/>
    </source>
</evidence>
<feature type="transmembrane region" description="Helical" evidence="7">
    <location>
        <begin position="434"/>
        <end position="453"/>
    </location>
</feature>
<dbReference type="EMBL" id="SBIP01000006">
    <property type="protein sequence ID" value="RWX74728.1"/>
    <property type="molecule type" value="Genomic_DNA"/>
</dbReference>
<keyword evidence="3" id="KW-1003">Cell membrane</keyword>
<dbReference type="InterPro" id="IPR045276">
    <property type="entry name" value="YbiO_bact"/>
</dbReference>
<protein>
    <submittedName>
        <fullName evidence="10">Mechanosensitive ion channel family protein</fullName>
    </submittedName>
</protein>
<keyword evidence="4 7" id="KW-0812">Transmembrane</keyword>
<dbReference type="Gene3D" id="2.30.30.60">
    <property type="match status" value="1"/>
</dbReference>
<dbReference type="SUPFAM" id="SSF82861">
    <property type="entry name" value="Mechanosensitive channel protein MscS (YggB), transmembrane region"/>
    <property type="match status" value="1"/>
</dbReference>
<keyword evidence="5 7" id="KW-1133">Transmembrane helix</keyword>
<dbReference type="OrthoDB" id="9814206at2"/>
<dbReference type="InterPro" id="IPR049142">
    <property type="entry name" value="MS_channel_1st"/>
</dbReference>
<evidence type="ECO:0000256" key="6">
    <source>
        <dbReference type="ARBA" id="ARBA00023136"/>
    </source>
</evidence>
<feature type="transmembrane region" description="Helical" evidence="7">
    <location>
        <begin position="206"/>
        <end position="228"/>
    </location>
</feature>
<dbReference type="GO" id="GO:0008381">
    <property type="term" value="F:mechanosensitive monoatomic ion channel activity"/>
    <property type="evidence" value="ECO:0007669"/>
    <property type="project" value="InterPro"/>
</dbReference>
<dbReference type="InterPro" id="IPR011014">
    <property type="entry name" value="MscS_channel_TM-2"/>
</dbReference>
<comment type="caution">
    <text evidence="10">The sequence shown here is derived from an EMBL/GenBank/DDBJ whole genome shotgun (WGS) entry which is preliminary data.</text>
</comment>
<proteinExistence type="inferred from homology"/>
<keyword evidence="11" id="KW-1185">Reference proteome</keyword>
<feature type="domain" description="Mechanosensitive ion channel transmembrane helices 2/3" evidence="9">
    <location>
        <begin position="533"/>
        <end position="568"/>
    </location>
</feature>
<feature type="transmembrane region" description="Helical" evidence="7">
    <location>
        <begin position="524"/>
        <end position="543"/>
    </location>
</feature>
<dbReference type="SUPFAM" id="SSF50182">
    <property type="entry name" value="Sm-like ribonucleoproteins"/>
    <property type="match status" value="1"/>
</dbReference>
<evidence type="ECO:0000256" key="2">
    <source>
        <dbReference type="ARBA" id="ARBA00008017"/>
    </source>
</evidence>
<feature type="transmembrane region" description="Helical" evidence="7">
    <location>
        <begin position="317"/>
        <end position="335"/>
    </location>
</feature>
<feature type="transmembrane region" description="Helical" evidence="7">
    <location>
        <begin position="356"/>
        <end position="380"/>
    </location>
</feature>
<dbReference type="Gene3D" id="1.10.287.1260">
    <property type="match status" value="1"/>
</dbReference>
<evidence type="ECO:0000313" key="11">
    <source>
        <dbReference type="Proteomes" id="UP000287687"/>
    </source>
</evidence>
<dbReference type="GO" id="GO:0005886">
    <property type="term" value="C:plasma membrane"/>
    <property type="evidence" value="ECO:0007669"/>
    <property type="project" value="UniProtKB-SubCell"/>
</dbReference>
<evidence type="ECO:0000256" key="4">
    <source>
        <dbReference type="ARBA" id="ARBA00022692"/>
    </source>
</evidence>
<evidence type="ECO:0000256" key="1">
    <source>
        <dbReference type="ARBA" id="ARBA00004651"/>
    </source>
</evidence>
<sequence length="763" mass="80774">MPQRGQVSVISKRTLPPVIGNNASGKKQRLMALVVRKADWKPVLAALLGTIILLLAASGAPAQEQPITVILRPGQSDAEIGRLLGAASQTGRPVAVKWQDAKEAQVSEAPALTSTADMEPESGPLGGVSRAFVRGAKLALNGLSAIAGVFADTERALTGEGQGGFTVLGVAVLAIAAGVLISFLFRRIFPGKFHPRDDRLALPGRMKVAISSLALDLVSVGILVLVSNVGLRLLLEGGTLSFQIATGLVTIATVMALYAAFGRIFLAPLPDGEPLIRIARPQWHLGMLIAYGAIGSLVGETVRFADARALDKGAIEGWFLIGTTVLTLLKLWWFIAGRRDIRDAFIGTNAGTVRRMAGYILPDFYAISALAIWLAGFLVAGTPNSAAWSFAAGTTQIVLIAVPIIALGSWSLLGHFARNRDAGLHSTLLWGLRTAVSGAVWLIGLHLIVALWQPLMSGETAVVTGWFVWLERLGLAVVASWTLCSGLWRYFDTIAPTAAVALPGQEDDEAHKQPASRMSTVMPVIRNLTLGAVLAIAALLVLSSTGINVAPLLAGFGVLGLALSFGSQTLVKDVVSGIFFIADDAFRIGEYIDTGGLMGTVEHISLRSIRLRHHNGPVHTIPFGQISSVTNHSRDWGTIKFELRFERDADAELIRKTAKKVGLSMLEDPEFGGEFLVPLKMQGIQTVTESSMVVRFKFTARPGNPSILKREGLKRLLSAFKAAGLSLASNAVTVRSGTGTATDAAAVAMPLRPPEATAANAPA</sequence>
<dbReference type="PANTHER" id="PTHR30460:SF0">
    <property type="entry name" value="MODERATE CONDUCTANCE MECHANOSENSITIVE CHANNEL YBIO"/>
    <property type="match status" value="1"/>
</dbReference>
<name>A0A3S3S9K1_9HYPH</name>
<feature type="domain" description="Mechanosensitive ion channel MscS" evidence="8">
    <location>
        <begin position="569"/>
        <end position="634"/>
    </location>
</feature>
<feature type="transmembrane region" description="Helical" evidence="7">
    <location>
        <begin position="240"/>
        <end position="262"/>
    </location>
</feature>
<feature type="transmembrane region" description="Helical" evidence="7">
    <location>
        <begin position="473"/>
        <end position="491"/>
    </location>
</feature>